<keyword evidence="1" id="KW-1133">Transmembrane helix</keyword>
<dbReference type="PANTHER" id="PTHR32063">
    <property type="match status" value="1"/>
</dbReference>
<feature type="transmembrane region" description="Helical" evidence="1">
    <location>
        <begin position="914"/>
        <end position="933"/>
    </location>
</feature>
<dbReference type="KEGG" id="ggr:HKW67_09590"/>
<protein>
    <submittedName>
        <fullName evidence="2">Efflux RND transporter permease subunit</fullName>
    </submittedName>
</protein>
<dbReference type="GO" id="GO:0042910">
    <property type="term" value="F:xenobiotic transmembrane transporter activity"/>
    <property type="evidence" value="ECO:0007669"/>
    <property type="project" value="TreeGrafter"/>
</dbReference>
<feature type="transmembrane region" description="Helical" evidence="1">
    <location>
        <begin position="855"/>
        <end position="879"/>
    </location>
</feature>
<evidence type="ECO:0000313" key="3">
    <source>
        <dbReference type="Proteomes" id="UP000500938"/>
    </source>
</evidence>
<feature type="transmembrane region" description="Helical" evidence="1">
    <location>
        <begin position="356"/>
        <end position="376"/>
    </location>
</feature>
<keyword evidence="1" id="KW-0812">Transmembrane</keyword>
<feature type="transmembrane region" description="Helical" evidence="1">
    <location>
        <begin position="990"/>
        <end position="1016"/>
    </location>
</feature>
<evidence type="ECO:0000256" key="1">
    <source>
        <dbReference type="SAM" id="Phobius"/>
    </source>
</evidence>
<dbReference type="Gene3D" id="3.30.70.1430">
    <property type="entry name" value="Multidrug efflux transporter AcrB pore domain"/>
    <property type="match status" value="2"/>
</dbReference>
<accession>A0A6M4IQR8</accession>
<dbReference type="PRINTS" id="PR00702">
    <property type="entry name" value="ACRIFLAVINRP"/>
</dbReference>
<dbReference type="Pfam" id="PF00873">
    <property type="entry name" value="ACR_tran"/>
    <property type="match status" value="1"/>
</dbReference>
<name>A0A6M4IQR8_9BACT</name>
<dbReference type="SUPFAM" id="SSF82714">
    <property type="entry name" value="Multidrug efflux transporter AcrB TolC docking domain, DN and DC subdomains"/>
    <property type="match status" value="2"/>
</dbReference>
<feature type="transmembrane region" description="Helical" evidence="1">
    <location>
        <begin position="382"/>
        <end position="407"/>
    </location>
</feature>
<feature type="transmembrane region" description="Helical" evidence="1">
    <location>
        <begin position="522"/>
        <end position="544"/>
    </location>
</feature>
<evidence type="ECO:0000313" key="2">
    <source>
        <dbReference type="EMBL" id="QJR35746.1"/>
    </source>
</evidence>
<proteinExistence type="predicted"/>
<feature type="transmembrane region" description="Helical" evidence="1">
    <location>
        <begin position="427"/>
        <end position="449"/>
    </location>
</feature>
<feature type="transmembrane region" description="Helical" evidence="1">
    <location>
        <begin position="962"/>
        <end position="984"/>
    </location>
</feature>
<dbReference type="PANTHER" id="PTHR32063:SF24">
    <property type="entry name" value="CATION EFFLUX SYSTEM (ACRB_ACRD_ACRF FAMILY)"/>
    <property type="match status" value="1"/>
</dbReference>
<keyword evidence="3" id="KW-1185">Reference proteome</keyword>
<dbReference type="Gene3D" id="3.30.70.1320">
    <property type="entry name" value="Multidrug efflux transporter AcrB pore domain like"/>
    <property type="match status" value="1"/>
</dbReference>
<dbReference type="InterPro" id="IPR027463">
    <property type="entry name" value="AcrB_DN_DC_subdom"/>
</dbReference>
<feature type="transmembrane region" description="Helical" evidence="1">
    <location>
        <begin position="333"/>
        <end position="349"/>
    </location>
</feature>
<reference evidence="2 3" key="1">
    <citation type="submission" date="2020-05" db="EMBL/GenBank/DDBJ databases">
        <title>Complete genome sequence of Gemmatimonas greenlandica TET16.</title>
        <authorList>
            <person name="Zeng Y."/>
        </authorList>
    </citation>
    <scope>NUCLEOTIDE SEQUENCE [LARGE SCALE GENOMIC DNA]</scope>
    <source>
        <strain evidence="2 3">TET16</strain>
    </source>
</reference>
<sequence length="1029" mass="109449">MSSRRTLFDALHAQRLFVYVVVTLLSVAGVWSAMRLPSAVYPELTFPRVTIIAQGSSLGARQIVFSVTRPIEEAVSIVPGVERVTSRSIRGASEVNITFAEGTSMESALQLVRTRVEQIRSSLPPAVQVEVERLTPALFPILSYNLEGGDAATLFDIARYQLKPVLSRVPGVGRVDVQGSDMREIEVVADPARLAAAGMTYNDLAADIRAGIAVDAVGRVSRDYKEYLVVSSQEAHSVEDVENVVLRRGMRVRDLARVLLGTEDHVRLISGNGHPAALLNITRQVGGNTVGVADSVATVVRALATTLPPGVHFSPVYDQAALVREAVSSVRDAMLIGTFLAIVILLLFLRHLRITAISAMAIPLTLAITVLLMSAFGQTFNLMTLGAMAIAIGLVIDDAVVITENIVRHLALTTDRSMAIREAVDELIWPVTSSTATTVVVFLPLGLLQGVTGQFFAALSLTLTTSVVVSLVLALSIIPLLSAQFLREQDVPVVEKTQTVTGRVGAWLDRLSTRYADLLGGVLHRAGALFVVALLLVAGGVLAYRAAGSGFLPDMDEGSFIIDYVTPGGTALAETDRQLHIIERILAETPEVSGTSRRTGAELGLFATEQNTGDIAVRLLPHAQRTRPISEIIDDVRERVERAVPRVRVEFIQILSDVLDDLSGASSPMEIKLFGPELAVLDAYAVRIGPKVEQVAGLADFYSGIPESSAELAMHVDGDAAQRVGLSAQDISTSVGGALLGVDAGEIRLDDRAIGVRVRAPDSVRFSVARLATLPVWTPRAGRSTPLGGLASFMPGEVRSEHLRENQQQLVIVTAGVEGRALSAVMADVQAILAQNPAPAGVRVELGGRYASQQAAFSTLLLVLALAAVCVACVMVLQFRSLVEPLVVLLAAPLSFGGAFGLLVATGVSLNVSSFMGLILLVGLIVKNGIILLDFTRHRMLVDGVDLETGIRDAARIRLRPILMTTLCTLFGLLPLALGIGAGGEMQKPLAIAVIGGLALSMPITLFAVPILLVAVRGRSYRLIPTATL</sequence>
<dbReference type="Gene3D" id="3.30.70.1440">
    <property type="entry name" value="Multidrug efflux transporter AcrB pore domain"/>
    <property type="match status" value="1"/>
</dbReference>
<keyword evidence="1" id="KW-0472">Membrane</keyword>
<dbReference type="Gene3D" id="3.30.2090.10">
    <property type="entry name" value="Multidrug efflux transporter AcrB TolC docking domain, DN and DC subdomains"/>
    <property type="match status" value="2"/>
</dbReference>
<feature type="transmembrane region" description="Helical" evidence="1">
    <location>
        <begin position="16"/>
        <end position="34"/>
    </location>
</feature>
<dbReference type="Proteomes" id="UP000500938">
    <property type="component" value="Chromosome"/>
</dbReference>
<dbReference type="RefSeq" id="WP_171225176.1">
    <property type="nucleotide sequence ID" value="NZ_CP053085.1"/>
</dbReference>
<dbReference type="InterPro" id="IPR001036">
    <property type="entry name" value="Acrflvin-R"/>
</dbReference>
<feature type="transmembrane region" description="Helical" evidence="1">
    <location>
        <begin position="455"/>
        <end position="481"/>
    </location>
</feature>
<dbReference type="Gene3D" id="1.20.1640.10">
    <property type="entry name" value="Multidrug efflux transporter AcrB transmembrane domain"/>
    <property type="match status" value="2"/>
</dbReference>
<dbReference type="AlphaFoldDB" id="A0A6M4IQR8"/>
<dbReference type="SUPFAM" id="SSF82866">
    <property type="entry name" value="Multidrug efflux transporter AcrB transmembrane domain"/>
    <property type="match status" value="2"/>
</dbReference>
<dbReference type="GO" id="GO:0005886">
    <property type="term" value="C:plasma membrane"/>
    <property type="evidence" value="ECO:0007669"/>
    <property type="project" value="TreeGrafter"/>
</dbReference>
<dbReference type="SUPFAM" id="SSF82693">
    <property type="entry name" value="Multidrug efflux transporter AcrB pore domain, PN1, PN2, PC1 and PC2 subdomains"/>
    <property type="match status" value="3"/>
</dbReference>
<dbReference type="EMBL" id="CP053085">
    <property type="protein sequence ID" value="QJR35746.1"/>
    <property type="molecule type" value="Genomic_DNA"/>
</dbReference>
<organism evidence="2 3">
    <name type="scientific">Gemmatimonas groenlandica</name>
    <dbReference type="NCBI Taxonomy" id="2732249"/>
    <lineage>
        <taxon>Bacteria</taxon>
        <taxon>Pseudomonadati</taxon>
        <taxon>Gemmatimonadota</taxon>
        <taxon>Gemmatimonadia</taxon>
        <taxon>Gemmatimonadales</taxon>
        <taxon>Gemmatimonadaceae</taxon>
        <taxon>Gemmatimonas</taxon>
    </lineage>
</organism>
<gene>
    <name evidence="2" type="ORF">HKW67_09590</name>
</gene>
<feature type="transmembrane region" description="Helical" evidence="1">
    <location>
        <begin position="886"/>
        <end position="908"/>
    </location>
</feature>